<dbReference type="Pfam" id="PF00486">
    <property type="entry name" value="Trans_reg_C"/>
    <property type="match status" value="1"/>
</dbReference>
<dbReference type="Pfam" id="PF00072">
    <property type="entry name" value="Response_reg"/>
    <property type="match status" value="1"/>
</dbReference>
<dbReference type="InterPro" id="IPR036388">
    <property type="entry name" value="WH-like_DNA-bd_sf"/>
</dbReference>
<keyword evidence="3" id="KW-0805">Transcription regulation</keyword>
<reference evidence="11" key="1">
    <citation type="journal article" date="2019" name="Int. J. Syst. Evol. Microbiol.">
        <title>The Global Catalogue of Microorganisms (GCM) 10K type strain sequencing project: providing services to taxonomists for standard genome sequencing and annotation.</title>
        <authorList>
            <consortium name="The Broad Institute Genomics Platform"/>
            <consortium name="The Broad Institute Genome Sequencing Center for Infectious Disease"/>
            <person name="Wu L."/>
            <person name="Ma J."/>
        </authorList>
    </citation>
    <scope>NUCLEOTIDE SEQUENCE [LARGE SCALE GENOMIC DNA]</scope>
    <source>
        <strain evidence="11">JCM 31920</strain>
    </source>
</reference>
<organism evidence="10 11">
    <name type="scientific">Ravibacter arvi</name>
    <dbReference type="NCBI Taxonomy" id="2051041"/>
    <lineage>
        <taxon>Bacteria</taxon>
        <taxon>Pseudomonadati</taxon>
        <taxon>Bacteroidota</taxon>
        <taxon>Cytophagia</taxon>
        <taxon>Cytophagales</taxon>
        <taxon>Spirosomataceae</taxon>
        <taxon>Ravibacter</taxon>
    </lineage>
</organism>
<evidence type="ECO:0000256" key="4">
    <source>
        <dbReference type="ARBA" id="ARBA00023125"/>
    </source>
</evidence>
<dbReference type="InterPro" id="IPR001867">
    <property type="entry name" value="OmpR/PhoB-type_DNA-bd"/>
</dbReference>
<dbReference type="SMART" id="SM00862">
    <property type="entry name" value="Trans_reg_C"/>
    <property type="match status" value="1"/>
</dbReference>
<dbReference type="InterPro" id="IPR001789">
    <property type="entry name" value="Sig_transdc_resp-reg_receiver"/>
</dbReference>
<keyword evidence="5" id="KW-0804">Transcription</keyword>
<evidence type="ECO:0000256" key="5">
    <source>
        <dbReference type="ARBA" id="ARBA00023163"/>
    </source>
</evidence>
<keyword evidence="4 7" id="KW-0238">DNA-binding</keyword>
<evidence type="ECO:0000256" key="3">
    <source>
        <dbReference type="ARBA" id="ARBA00023015"/>
    </source>
</evidence>
<feature type="modified residue" description="4-aspartylphosphate" evidence="6">
    <location>
        <position position="52"/>
    </location>
</feature>
<dbReference type="RefSeq" id="WP_345032170.1">
    <property type="nucleotide sequence ID" value="NZ_BAABEY010000036.1"/>
</dbReference>
<evidence type="ECO:0000259" key="8">
    <source>
        <dbReference type="PROSITE" id="PS50110"/>
    </source>
</evidence>
<dbReference type="Gene3D" id="6.10.250.690">
    <property type="match status" value="1"/>
</dbReference>
<dbReference type="InterPro" id="IPR039420">
    <property type="entry name" value="WalR-like"/>
</dbReference>
<evidence type="ECO:0000256" key="2">
    <source>
        <dbReference type="ARBA" id="ARBA00023012"/>
    </source>
</evidence>
<evidence type="ECO:0000259" key="9">
    <source>
        <dbReference type="PROSITE" id="PS51755"/>
    </source>
</evidence>
<dbReference type="CDD" id="cd00383">
    <property type="entry name" value="trans_reg_C"/>
    <property type="match status" value="1"/>
</dbReference>
<gene>
    <name evidence="10" type="ORF">GCM10023091_38200</name>
</gene>
<protein>
    <submittedName>
        <fullName evidence="10">Response regulator transcription factor</fullName>
    </submittedName>
</protein>
<dbReference type="PANTHER" id="PTHR48111">
    <property type="entry name" value="REGULATOR OF RPOS"/>
    <property type="match status" value="1"/>
</dbReference>
<feature type="domain" description="OmpR/PhoB-type" evidence="9">
    <location>
        <begin position="129"/>
        <end position="227"/>
    </location>
</feature>
<accession>A0ABP8M8Y8</accession>
<name>A0ABP8M8Y8_9BACT</name>
<dbReference type="Gene3D" id="1.10.10.10">
    <property type="entry name" value="Winged helix-like DNA-binding domain superfamily/Winged helix DNA-binding domain"/>
    <property type="match status" value="1"/>
</dbReference>
<dbReference type="SMART" id="SM00448">
    <property type="entry name" value="REC"/>
    <property type="match status" value="1"/>
</dbReference>
<dbReference type="PROSITE" id="PS51755">
    <property type="entry name" value="OMPR_PHOB"/>
    <property type="match status" value="1"/>
</dbReference>
<keyword evidence="1 6" id="KW-0597">Phosphoprotein</keyword>
<dbReference type="Gene3D" id="3.40.50.2300">
    <property type="match status" value="1"/>
</dbReference>
<feature type="DNA-binding region" description="OmpR/PhoB-type" evidence="7">
    <location>
        <begin position="129"/>
        <end position="227"/>
    </location>
</feature>
<evidence type="ECO:0000313" key="10">
    <source>
        <dbReference type="EMBL" id="GAA4445922.1"/>
    </source>
</evidence>
<dbReference type="PANTHER" id="PTHR48111:SF22">
    <property type="entry name" value="REGULATOR OF RPOS"/>
    <property type="match status" value="1"/>
</dbReference>
<keyword evidence="11" id="KW-1185">Reference proteome</keyword>
<keyword evidence="2" id="KW-0902">Two-component regulatory system</keyword>
<sequence length="233" mass="26696">MKHVLLVEDDRRIAQNISKGLRGEGLSVEVAFDGITGKQWALEKTFDLVLLDLNLPGLKGYDVCRQIRLYKPLLPVIMLTAYGEIEDKVEGLGLGADDYIVKPFDFRELIARIQSVLRRSDSLPGQRPHADLQAGDLYLNTSTKQVRRGEQEIELTAREFSLLEYLMRHRGEVVSKMDLAENVWHLNFDPGTNVVEVYINYLRRKVDRDFERKMIHTRPGLGYILQVDDVITG</sequence>
<evidence type="ECO:0000313" key="11">
    <source>
        <dbReference type="Proteomes" id="UP001501508"/>
    </source>
</evidence>
<evidence type="ECO:0000256" key="1">
    <source>
        <dbReference type="ARBA" id="ARBA00022553"/>
    </source>
</evidence>
<feature type="domain" description="Response regulatory" evidence="8">
    <location>
        <begin position="3"/>
        <end position="117"/>
    </location>
</feature>
<comment type="caution">
    <text evidence="10">The sequence shown here is derived from an EMBL/GenBank/DDBJ whole genome shotgun (WGS) entry which is preliminary data.</text>
</comment>
<evidence type="ECO:0000256" key="7">
    <source>
        <dbReference type="PROSITE-ProRule" id="PRU01091"/>
    </source>
</evidence>
<dbReference type="SUPFAM" id="SSF52172">
    <property type="entry name" value="CheY-like"/>
    <property type="match status" value="1"/>
</dbReference>
<dbReference type="Proteomes" id="UP001501508">
    <property type="component" value="Unassembled WGS sequence"/>
</dbReference>
<dbReference type="EMBL" id="BAABEY010000036">
    <property type="protein sequence ID" value="GAA4445922.1"/>
    <property type="molecule type" value="Genomic_DNA"/>
</dbReference>
<proteinExistence type="predicted"/>
<dbReference type="PROSITE" id="PS50110">
    <property type="entry name" value="RESPONSE_REGULATORY"/>
    <property type="match status" value="1"/>
</dbReference>
<evidence type="ECO:0000256" key="6">
    <source>
        <dbReference type="PROSITE-ProRule" id="PRU00169"/>
    </source>
</evidence>
<dbReference type="InterPro" id="IPR011006">
    <property type="entry name" value="CheY-like_superfamily"/>
</dbReference>